<dbReference type="InterPro" id="IPR005467">
    <property type="entry name" value="His_kinase_dom"/>
</dbReference>
<feature type="transmembrane region" description="Helical" evidence="6">
    <location>
        <begin position="6"/>
        <end position="24"/>
    </location>
</feature>
<evidence type="ECO:0000256" key="3">
    <source>
        <dbReference type="ARBA" id="ARBA00022553"/>
    </source>
</evidence>
<keyword evidence="6" id="KW-0812">Transmembrane</keyword>
<dbReference type="Proteomes" id="UP001596116">
    <property type="component" value="Unassembled WGS sequence"/>
</dbReference>
<dbReference type="RefSeq" id="WP_379881141.1">
    <property type="nucleotide sequence ID" value="NZ_JBHPON010000003.1"/>
</dbReference>
<dbReference type="SMART" id="SM00448">
    <property type="entry name" value="REC"/>
    <property type="match status" value="1"/>
</dbReference>
<gene>
    <name evidence="9" type="ORF">ACFMB1_18055</name>
</gene>
<proteinExistence type="predicted"/>
<dbReference type="Pfam" id="PF00072">
    <property type="entry name" value="Response_reg"/>
    <property type="match status" value="1"/>
</dbReference>
<organism evidence="9 10">
    <name type="scientific">Hyphococcus aureus</name>
    <dbReference type="NCBI Taxonomy" id="2666033"/>
    <lineage>
        <taxon>Bacteria</taxon>
        <taxon>Pseudomonadati</taxon>
        <taxon>Pseudomonadota</taxon>
        <taxon>Alphaproteobacteria</taxon>
        <taxon>Parvularculales</taxon>
        <taxon>Parvularculaceae</taxon>
        <taxon>Hyphococcus</taxon>
    </lineage>
</organism>
<dbReference type="InterPro" id="IPR001789">
    <property type="entry name" value="Sig_transdc_resp-reg_receiver"/>
</dbReference>
<keyword evidence="6" id="KW-1133">Transmembrane helix</keyword>
<dbReference type="InterPro" id="IPR011006">
    <property type="entry name" value="CheY-like_superfamily"/>
</dbReference>
<dbReference type="InterPro" id="IPR036097">
    <property type="entry name" value="HisK_dim/P_sf"/>
</dbReference>
<dbReference type="SUPFAM" id="SSF52172">
    <property type="entry name" value="CheY-like"/>
    <property type="match status" value="1"/>
</dbReference>
<dbReference type="PANTHER" id="PTHR45339">
    <property type="entry name" value="HYBRID SIGNAL TRANSDUCTION HISTIDINE KINASE J"/>
    <property type="match status" value="1"/>
</dbReference>
<dbReference type="EMBL" id="JBHPON010000003">
    <property type="protein sequence ID" value="MFC6037465.1"/>
    <property type="molecule type" value="Genomic_DNA"/>
</dbReference>
<dbReference type="CDD" id="cd17546">
    <property type="entry name" value="REC_hyHK_CKI1_RcsC-like"/>
    <property type="match status" value="1"/>
</dbReference>
<evidence type="ECO:0000313" key="9">
    <source>
        <dbReference type="EMBL" id="MFC6037465.1"/>
    </source>
</evidence>
<name>A0ABW1KZF7_9PROT</name>
<dbReference type="InterPro" id="IPR003661">
    <property type="entry name" value="HisK_dim/P_dom"/>
</dbReference>
<dbReference type="InterPro" id="IPR003594">
    <property type="entry name" value="HATPase_dom"/>
</dbReference>
<evidence type="ECO:0000256" key="5">
    <source>
        <dbReference type="PROSITE-ProRule" id="PRU00169"/>
    </source>
</evidence>
<dbReference type="PROSITE" id="PS50109">
    <property type="entry name" value="HIS_KIN"/>
    <property type="match status" value="1"/>
</dbReference>
<evidence type="ECO:0000259" key="8">
    <source>
        <dbReference type="PROSITE" id="PS50110"/>
    </source>
</evidence>
<dbReference type="SUPFAM" id="SSF55874">
    <property type="entry name" value="ATPase domain of HSP90 chaperone/DNA topoisomerase II/histidine kinase"/>
    <property type="match status" value="1"/>
</dbReference>
<dbReference type="PANTHER" id="PTHR45339:SF1">
    <property type="entry name" value="HYBRID SIGNAL TRANSDUCTION HISTIDINE KINASE J"/>
    <property type="match status" value="1"/>
</dbReference>
<dbReference type="PROSITE" id="PS50110">
    <property type="entry name" value="RESPONSE_REGULATORY"/>
    <property type="match status" value="1"/>
</dbReference>
<accession>A0ABW1KZF7</accession>
<dbReference type="InterPro" id="IPR036890">
    <property type="entry name" value="HATPase_C_sf"/>
</dbReference>
<feature type="domain" description="Response regulatory" evidence="8">
    <location>
        <begin position="296"/>
        <end position="414"/>
    </location>
</feature>
<dbReference type="CDD" id="cd00082">
    <property type="entry name" value="HisKA"/>
    <property type="match status" value="1"/>
</dbReference>
<dbReference type="Pfam" id="PF02518">
    <property type="entry name" value="HATPase_c"/>
    <property type="match status" value="1"/>
</dbReference>
<sequence length="423" mass="46778">MTIFAIGLAILSFFAGVAIMWLVCRRTRSKQLNAAMAANNAFLSASAHQLRAPLNQIVGSLQALDFQKNGLTKKQEQLIGILNEGSYNLRGSLMDILDILDLQSDRLNIEASKVNFRATLRTLERRFAKRAEKKGLTLSFDTRKLSHWHFEMDQTRYIQCVSTVIAQSIKQTDSGAVSVAFDLTAAGPQSQGYLQAYIKDSSAGMDQYMTESYFRPDKYENNAEMMDTDGRRLSLMLSRMLAEKMGGSLTVKSAFGSGVAFKLSVPVAMTKVPAGEAEPSTAKPVERMKAHLADKTILVVDDDKINLLIMKELLGQGEVGEVLLAANGSEAVEILKTTKCDLVFMDIQMPVMDGIAATREIRESDEAFSKIPIIAMTTSVTREYLVRYKEAGMNAVLPKPVIIDTLYETLETFVVKKKQRDAA</sequence>
<evidence type="ECO:0000259" key="7">
    <source>
        <dbReference type="PROSITE" id="PS50109"/>
    </source>
</evidence>
<dbReference type="Gene3D" id="3.40.50.2300">
    <property type="match status" value="1"/>
</dbReference>
<feature type="modified residue" description="4-aspartylphosphate" evidence="5">
    <location>
        <position position="346"/>
    </location>
</feature>
<protein>
    <recommendedName>
        <fullName evidence="2">histidine kinase</fullName>
        <ecNumber evidence="2">2.7.13.3</ecNumber>
    </recommendedName>
</protein>
<keyword evidence="4" id="KW-0902">Two-component regulatory system</keyword>
<evidence type="ECO:0000313" key="10">
    <source>
        <dbReference type="Proteomes" id="UP001596116"/>
    </source>
</evidence>
<keyword evidence="6" id="KW-0472">Membrane</keyword>
<dbReference type="SUPFAM" id="SSF47384">
    <property type="entry name" value="Homodimeric domain of signal transducing histidine kinase"/>
    <property type="match status" value="1"/>
</dbReference>
<keyword evidence="3 5" id="KW-0597">Phosphoprotein</keyword>
<dbReference type="Gene3D" id="3.30.565.10">
    <property type="entry name" value="Histidine kinase-like ATPase, C-terminal domain"/>
    <property type="match status" value="1"/>
</dbReference>
<feature type="domain" description="Histidine kinase" evidence="7">
    <location>
        <begin position="45"/>
        <end position="269"/>
    </location>
</feature>
<evidence type="ECO:0000256" key="6">
    <source>
        <dbReference type="SAM" id="Phobius"/>
    </source>
</evidence>
<evidence type="ECO:0000256" key="2">
    <source>
        <dbReference type="ARBA" id="ARBA00012438"/>
    </source>
</evidence>
<keyword evidence="10" id="KW-1185">Reference proteome</keyword>
<comment type="catalytic activity">
    <reaction evidence="1">
        <text>ATP + protein L-histidine = ADP + protein N-phospho-L-histidine.</text>
        <dbReference type="EC" id="2.7.13.3"/>
    </reaction>
</comment>
<reference evidence="9 10" key="1">
    <citation type="submission" date="2024-09" db="EMBL/GenBank/DDBJ databases">
        <authorList>
            <person name="Zhang Z.-H."/>
        </authorList>
    </citation>
    <scope>NUCLEOTIDE SEQUENCE [LARGE SCALE GENOMIC DNA]</scope>
    <source>
        <strain evidence="9 10">HHTR114</strain>
    </source>
</reference>
<dbReference type="EC" id="2.7.13.3" evidence="2"/>
<evidence type="ECO:0000256" key="1">
    <source>
        <dbReference type="ARBA" id="ARBA00000085"/>
    </source>
</evidence>
<evidence type="ECO:0000256" key="4">
    <source>
        <dbReference type="ARBA" id="ARBA00023012"/>
    </source>
</evidence>
<comment type="caution">
    <text evidence="9">The sequence shown here is derived from an EMBL/GenBank/DDBJ whole genome shotgun (WGS) entry which is preliminary data.</text>
</comment>
<dbReference type="Gene3D" id="1.10.287.130">
    <property type="match status" value="1"/>
</dbReference>